<dbReference type="InterPro" id="IPR025159">
    <property type="entry name" value="AbiEi_N"/>
</dbReference>
<gene>
    <name evidence="2" type="ORF">ACFSDE_06735</name>
</gene>
<name>A0ABW4TJC0_9ACTN</name>
<dbReference type="EMBL" id="JBHUGD010000003">
    <property type="protein sequence ID" value="MFD1946483.1"/>
    <property type="molecule type" value="Genomic_DNA"/>
</dbReference>
<proteinExistence type="predicted"/>
<reference evidence="3" key="1">
    <citation type="journal article" date="2019" name="Int. J. Syst. Evol. Microbiol.">
        <title>The Global Catalogue of Microorganisms (GCM) 10K type strain sequencing project: providing services to taxonomists for standard genome sequencing and annotation.</title>
        <authorList>
            <consortium name="The Broad Institute Genomics Platform"/>
            <consortium name="The Broad Institute Genome Sequencing Center for Infectious Disease"/>
            <person name="Wu L."/>
            <person name="Ma J."/>
        </authorList>
    </citation>
    <scope>NUCLEOTIDE SEQUENCE [LARGE SCALE GENOMIC DNA]</scope>
    <source>
        <strain evidence="3">CGMCC 1.12477</strain>
    </source>
</reference>
<sequence>MRVLRMWLDDLLRNQRGVVSRAQARACGLGDHDIRRILRRREWATVFPGIYLNHTGPTTWEQRAMAGVLHGATELDHNLRPVGAALAGHAALRSAIGPGWRSRGDGIEVAIEHGRSRERVRGYRFVRVTDLATRTDDVRTPPRLRLPEALADLAIGAGDELEVVQTVADACQSRMVSAHEVRQSVERRGRVRGRQALLAVLDDVAGGTCSALEHRFVTGVVRAHGLPMPQQQRVRTVVDEAGRREYRDCEWDDAGLVVELDGRQFHDNPRQRDRDLDRDLDDAAGGRRAVRLGWGQATRRRCRTARRLATILQSPHDTCRDCQ</sequence>
<evidence type="ECO:0000313" key="3">
    <source>
        <dbReference type="Proteomes" id="UP001597351"/>
    </source>
</evidence>
<feature type="domain" description="AbiEi antitoxin N-terminal" evidence="1">
    <location>
        <begin position="8"/>
        <end position="53"/>
    </location>
</feature>
<evidence type="ECO:0000313" key="2">
    <source>
        <dbReference type="EMBL" id="MFD1946483.1"/>
    </source>
</evidence>
<dbReference type="Proteomes" id="UP001597351">
    <property type="component" value="Unassembled WGS sequence"/>
</dbReference>
<protein>
    <submittedName>
        <fullName evidence="2">Type IV toxin-antitoxin system AbiEi family antitoxin domain-containing protein</fullName>
    </submittedName>
</protein>
<organism evidence="2 3">
    <name type="scientific">Nocardioides aestuarii</name>
    <dbReference type="NCBI Taxonomy" id="252231"/>
    <lineage>
        <taxon>Bacteria</taxon>
        <taxon>Bacillati</taxon>
        <taxon>Actinomycetota</taxon>
        <taxon>Actinomycetes</taxon>
        <taxon>Propionibacteriales</taxon>
        <taxon>Nocardioidaceae</taxon>
        <taxon>Nocardioides</taxon>
    </lineage>
</organism>
<accession>A0ABW4TJC0</accession>
<evidence type="ECO:0000259" key="1">
    <source>
        <dbReference type="Pfam" id="PF13338"/>
    </source>
</evidence>
<dbReference type="Pfam" id="PF13338">
    <property type="entry name" value="AbiEi_4"/>
    <property type="match status" value="1"/>
</dbReference>
<keyword evidence="3" id="KW-1185">Reference proteome</keyword>
<comment type="caution">
    <text evidence="2">The sequence shown here is derived from an EMBL/GenBank/DDBJ whole genome shotgun (WGS) entry which is preliminary data.</text>
</comment>
<dbReference type="RefSeq" id="WP_343916676.1">
    <property type="nucleotide sequence ID" value="NZ_BAAAJT010000002.1"/>
</dbReference>